<evidence type="ECO:0000256" key="2">
    <source>
        <dbReference type="ARBA" id="ARBA00022729"/>
    </source>
</evidence>
<keyword evidence="2" id="KW-0732">Signal</keyword>
<evidence type="ECO:0000313" key="4">
    <source>
        <dbReference type="EMBL" id="MDN4465366.1"/>
    </source>
</evidence>
<comment type="caution">
    <text evidence="4">The sequence shown here is derived from an EMBL/GenBank/DDBJ whole genome shotgun (WGS) entry which is preliminary data.</text>
</comment>
<gene>
    <name evidence="4" type="ORF">KZC48_13310</name>
</gene>
<evidence type="ECO:0000256" key="1">
    <source>
        <dbReference type="ARBA" id="ARBA00010062"/>
    </source>
</evidence>
<dbReference type="SUPFAM" id="SSF53822">
    <property type="entry name" value="Periplasmic binding protein-like I"/>
    <property type="match status" value="1"/>
</dbReference>
<feature type="domain" description="Leucine-binding protein" evidence="3">
    <location>
        <begin position="21"/>
        <end position="343"/>
    </location>
</feature>
<dbReference type="EMBL" id="JAHWXI010000018">
    <property type="protein sequence ID" value="MDN4465366.1"/>
    <property type="molecule type" value="Genomic_DNA"/>
</dbReference>
<organism evidence="4 5">
    <name type="scientific">Microbacterium aurantiacum</name>
    <dbReference type="NCBI Taxonomy" id="162393"/>
    <lineage>
        <taxon>Bacteria</taxon>
        <taxon>Bacillati</taxon>
        <taxon>Actinomycetota</taxon>
        <taxon>Actinomycetes</taxon>
        <taxon>Micrococcales</taxon>
        <taxon>Microbacteriaceae</taxon>
        <taxon>Microbacterium</taxon>
    </lineage>
</organism>
<dbReference type="Gene3D" id="3.40.50.2300">
    <property type="match status" value="2"/>
</dbReference>
<evidence type="ECO:0000313" key="5">
    <source>
        <dbReference type="Proteomes" id="UP001172731"/>
    </source>
</evidence>
<dbReference type="InterPro" id="IPR028081">
    <property type="entry name" value="Leu-bd"/>
</dbReference>
<comment type="similarity">
    <text evidence="1">Belongs to the leucine-binding protein family.</text>
</comment>
<name>A0ABT8FVZ8_9MICO</name>
<dbReference type="InterPro" id="IPR028082">
    <property type="entry name" value="Peripla_BP_I"/>
</dbReference>
<dbReference type="PANTHER" id="PTHR30483:SF6">
    <property type="entry name" value="PERIPLASMIC BINDING PROTEIN OF ABC TRANSPORTER FOR NATURAL AMINO ACIDS"/>
    <property type="match status" value="1"/>
</dbReference>
<evidence type="ECO:0000259" key="3">
    <source>
        <dbReference type="Pfam" id="PF13458"/>
    </source>
</evidence>
<dbReference type="Proteomes" id="UP001172731">
    <property type="component" value="Unassembled WGS sequence"/>
</dbReference>
<dbReference type="Pfam" id="PF13458">
    <property type="entry name" value="Peripla_BP_6"/>
    <property type="match status" value="1"/>
</dbReference>
<keyword evidence="5" id="KW-1185">Reference proteome</keyword>
<protein>
    <submittedName>
        <fullName evidence="4">ABC transporter substrate-binding protein</fullName>
    </submittedName>
</protein>
<proteinExistence type="inferred from homology"/>
<dbReference type="PANTHER" id="PTHR30483">
    <property type="entry name" value="LEUCINE-SPECIFIC-BINDING PROTEIN"/>
    <property type="match status" value="1"/>
</dbReference>
<reference evidence="4" key="1">
    <citation type="submission" date="2021-06" db="EMBL/GenBank/DDBJ databases">
        <title>Genome-based taxonomic framework of Microbacterium strains isolated from marine environment, the description of four new species and reclassification of four preexisting species.</title>
        <authorList>
            <person name="Lee S.D."/>
            <person name="Kim S.-M."/>
            <person name="Byeon Y.-S."/>
            <person name="Yang H.L."/>
            <person name="Kim I.S."/>
        </authorList>
    </citation>
    <scope>NUCLEOTIDE SEQUENCE</scope>
    <source>
        <strain evidence="4">KACC 20510</strain>
    </source>
</reference>
<sequence length="388" mass="41260">MVLTACTSPSAQPEASADGAPLKVLIISGETGALSVNSAAMRLGVDAAVASLNEAGGVLGREIEVTTLDDQSDPTRAVTLLQEYVAENGKPDFVGAGQTSNEALALAPILTRDQIIGMASVSSPALDDPEQYPYFFSTAVKQADVTSAAAAFLAEQGDVEHVGLVITNDALRDAVEPALKAALDAEGIELSVHAFDPESIDVSSAFTEARAAGADWIYADAIGTVVPRLFEGRIKAGAEDIPTIGGSGIAVSPFTDFTTEQQREEFYPILYPLTHYIAPEDRSDSLNDFISRLGDLDELPVTINTHAYGWDQIMIWANAVEQAGSTDPDDVRAALQDLELSGADAADQPWVLWRNLYVEDSHFPQVSADEFAISQVTGEREDTMLVLK</sequence>
<accession>A0ABT8FVZ8</accession>
<dbReference type="InterPro" id="IPR051010">
    <property type="entry name" value="BCAA_transport"/>
</dbReference>